<dbReference type="EMBL" id="NIZV01000435">
    <property type="protein sequence ID" value="RSL90124.1"/>
    <property type="molecule type" value="Genomic_DNA"/>
</dbReference>
<protein>
    <recommendedName>
        <fullName evidence="1">F-box domain-containing protein</fullName>
    </recommendedName>
</protein>
<reference evidence="2 3" key="1">
    <citation type="submission" date="2017-06" db="EMBL/GenBank/DDBJ databases">
        <title>Cmopartive genomic analysis of Ambrosia Fusariam Clade fungi.</title>
        <authorList>
            <person name="Stajich J.E."/>
            <person name="Carrillo J."/>
            <person name="Kijimoto T."/>
            <person name="Eskalen A."/>
            <person name="O'Donnell K."/>
            <person name="Kasson M."/>
        </authorList>
    </citation>
    <scope>NUCLEOTIDE SEQUENCE [LARGE SCALE GENOMIC DNA]</scope>
    <source>
        <strain evidence="2 3">NRRL 20438</strain>
    </source>
</reference>
<dbReference type="AlphaFoldDB" id="A0A428SK44"/>
<gene>
    <name evidence="2" type="ORF">CDV31_015754</name>
</gene>
<feature type="domain" description="F-box" evidence="1">
    <location>
        <begin position="200"/>
        <end position="246"/>
    </location>
</feature>
<proteinExistence type="predicted"/>
<evidence type="ECO:0000259" key="1">
    <source>
        <dbReference type="PROSITE" id="PS50181"/>
    </source>
</evidence>
<dbReference type="PROSITE" id="PS50181">
    <property type="entry name" value="FBOX"/>
    <property type="match status" value="1"/>
</dbReference>
<dbReference type="Gene3D" id="1.20.1280.50">
    <property type="match status" value="1"/>
</dbReference>
<dbReference type="InterPro" id="IPR036047">
    <property type="entry name" value="F-box-like_dom_sf"/>
</dbReference>
<sequence length="903" mass="101285">MSRCDTYCALCGVLIGYRGFAFETDEYDQTRLAENGTGWISDVWLIRRHPTSLKVSLFGPASLMRRLFNVFVFPPQDQLRSKVQAYTWSTECILILPLHTSCYDILCKVASPEVIDLEILFDVLKTHFPVNSGVSLDLDYGAASVFQQDKWAPCHGFEYLVTSPTEIPHVDSLTRSILQDSRLGEQHSFPSYEWVNLAQDGVIRAVPPEVLERIASYLDAKDLCSFRLVSKQFVAATSANSFWRSRVSLDTPWMAEFLDRSDIQHDDVDWRKLYQTLREIVVEKPSSPYIPGIRNRCRIWELCTNLMKEYHSLEKKQNTELTNPPILSGACCCPIRRLRYPIDKPTITNNAGLIRGYGDLSSAQPIFSTYWTASGELAGIGTRWYKDGTPTTLGSKDLFDVCQELEMPKDDWIFRLIFTIQDAAPACTAGNGGLHRRIVGLKVIFSKRSPVQFGQSQGYKRVLCASENHFTVGIRATWSPGKPLAKLAILQQNVVNVPPEIQTRLKLEIRCPLSSGLRRFLWKNEVPPDQFHLGYRNRVGGPWDEWLMEPLIFGTTDEELSEITSLAADVHLGGFEIVYKNGTRRGIGPRRHAMKHLSIDGPGGERIRFAWVESTGAGFLTNRGRQLVLGRLGPTPKPFPSLKLDRSRPCCTGHGLTGIFCHWSKTQDLDFLDAFSASLPGVREARPSIDSHESYWDPAPLVRLFREASMAYGYRVKYNEETGVVEANSSEAPIVSWLDCERVLESIQATFCHRTKTSQIPLVALSFRYADSHVATVGPSEFYAPSSTEQDVGLHYTHDTWDVQGSQLKSLRLWTDASQTLTGLQFLAQNGAESPRWGDCETEGPTELDLQIGSEGWAKGLKVFIDSDGKNVREDYVVVGIQLLEIESSSGSATYAGDSSKPS</sequence>
<dbReference type="SUPFAM" id="SSF81383">
    <property type="entry name" value="F-box domain"/>
    <property type="match status" value="1"/>
</dbReference>
<dbReference type="InterPro" id="IPR001810">
    <property type="entry name" value="F-box_dom"/>
</dbReference>
<dbReference type="CDD" id="cd09917">
    <property type="entry name" value="F-box_SF"/>
    <property type="match status" value="1"/>
</dbReference>
<organism evidence="2 3">
    <name type="scientific">Fusarium ambrosium</name>
    <dbReference type="NCBI Taxonomy" id="131363"/>
    <lineage>
        <taxon>Eukaryota</taxon>
        <taxon>Fungi</taxon>
        <taxon>Dikarya</taxon>
        <taxon>Ascomycota</taxon>
        <taxon>Pezizomycotina</taxon>
        <taxon>Sordariomycetes</taxon>
        <taxon>Hypocreomycetidae</taxon>
        <taxon>Hypocreales</taxon>
        <taxon>Nectriaceae</taxon>
        <taxon>Fusarium</taxon>
        <taxon>Fusarium solani species complex</taxon>
    </lineage>
</organism>
<dbReference type="Proteomes" id="UP000288429">
    <property type="component" value="Unassembled WGS sequence"/>
</dbReference>
<comment type="caution">
    <text evidence="2">The sequence shown here is derived from an EMBL/GenBank/DDBJ whole genome shotgun (WGS) entry which is preliminary data.</text>
</comment>
<dbReference type="Pfam" id="PF12937">
    <property type="entry name" value="F-box-like"/>
    <property type="match status" value="1"/>
</dbReference>
<evidence type="ECO:0000313" key="3">
    <source>
        <dbReference type="Proteomes" id="UP000288429"/>
    </source>
</evidence>
<dbReference type="SMART" id="SM00256">
    <property type="entry name" value="FBOX"/>
    <property type="match status" value="1"/>
</dbReference>
<accession>A0A428SK44</accession>
<name>A0A428SK44_9HYPO</name>
<evidence type="ECO:0000313" key="2">
    <source>
        <dbReference type="EMBL" id="RSL90124.1"/>
    </source>
</evidence>
<keyword evidence="3" id="KW-1185">Reference proteome</keyword>